<dbReference type="Proteomes" id="UP001295423">
    <property type="component" value="Unassembled WGS sequence"/>
</dbReference>
<comment type="caution">
    <text evidence="2">The sequence shown here is derived from an EMBL/GenBank/DDBJ whole genome shotgun (WGS) entry which is preliminary data.</text>
</comment>
<proteinExistence type="predicted"/>
<dbReference type="AlphaFoldDB" id="A0AAD2CRN2"/>
<feature type="region of interest" description="Disordered" evidence="1">
    <location>
        <begin position="1"/>
        <end position="40"/>
    </location>
</feature>
<dbReference type="EMBL" id="CAKOGP040001224">
    <property type="protein sequence ID" value="CAJ1944227.1"/>
    <property type="molecule type" value="Genomic_DNA"/>
</dbReference>
<keyword evidence="3" id="KW-1185">Reference proteome</keyword>
<reference evidence="2" key="1">
    <citation type="submission" date="2023-08" db="EMBL/GenBank/DDBJ databases">
        <authorList>
            <person name="Audoor S."/>
            <person name="Bilcke G."/>
        </authorList>
    </citation>
    <scope>NUCLEOTIDE SEQUENCE</scope>
</reference>
<sequence>MASNNRAVSQKNNNGPVVAKPKKNSKRIHHAGGTATNDQKRVKFSDHLHEKENEAVAANAIVDLATGPPDTAKPPDWFWPAMTSLMGPIQTQLQTMVRQRYRADTRLTAVEALHKSQELRLYHIENRLHRIEKQQLEVIAQLNKVETQASDMADQLTRVEKYQYSMSYRLSNLIARQLNGGISKRTEPVYECWNHNWEVAESFPSTPEALSQMTELEMRNFLEHYDILPVLPSMEEQRRIIQRFLGIPNLRKEETPSTVDLDSTEEVPAEETLSTS</sequence>
<evidence type="ECO:0000313" key="3">
    <source>
        <dbReference type="Proteomes" id="UP001295423"/>
    </source>
</evidence>
<organism evidence="2 3">
    <name type="scientific">Cylindrotheca closterium</name>
    <dbReference type="NCBI Taxonomy" id="2856"/>
    <lineage>
        <taxon>Eukaryota</taxon>
        <taxon>Sar</taxon>
        <taxon>Stramenopiles</taxon>
        <taxon>Ochrophyta</taxon>
        <taxon>Bacillariophyta</taxon>
        <taxon>Bacillariophyceae</taxon>
        <taxon>Bacillariophycidae</taxon>
        <taxon>Bacillariales</taxon>
        <taxon>Bacillariaceae</taxon>
        <taxon>Cylindrotheca</taxon>
    </lineage>
</organism>
<evidence type="ECO:0000256" key="1">
    <source>
        <dbReference type="SAM" id="MobiDB-lite"/>
    </source>
</evidence>
<name>A0AAD2CRN2_9STRA</name>
<protein>
    <submittedName>
        <fullName evidence="2">Uncharacterized protein</fullName>
    </submittedName>
</protein>
<accession>A0AAD2CRN2</accession>
<feature type="region of interest" description="Disordered" evidence="1">
    <location>
        <begin position="254"/>
        <end position="276"/>
    </location>
</feature>
<feature type="compositionally biased region" description="Polar residues" evidence="1">
    <location>
        <begin position="1"/>
        <end position="15"/>
    </location>
</feature>
<gene>
    <name evidence="2" type="ORF">CYCCA115_LOCUS8783</name>
</gene>
<evidence type="ECO:0000313" key="2">
    <source>
        <dbReference type="EMBL" id="CAJ1944227.1"/>
    </source>
</evidence>
<feature type="compositionally biased region" description="Basic residues" evidence="1">
    <location>
        <begin position="20"/>
        <end position="30"/>
    </location>
</feature>